<keyword evidence="5 11" id="KW-0808">Transferase</keyword>
<comment type="pathway">
    <text evidence="2 11">Cofactor biosynthesis; NAD(+) biosynthesis; deamido-NAD(+) from nicotinate D-ribonucleotide: step 1/1.</text>
</comment>
<evidence type="ECO:0000256" key="4">
    <source>
        <dbReference type="ARBA" id="ARBA00022642"/>
    </source>
</evidence>
<keyword evidence="14" id="KW-1185">Reference proteome</keyword>
<evidence type="ECO:0000313" key="14">
    <source>
        <dbReference type="Proteomes" id="UP000006545"/>
    </source>
</evidence>
<proteinExistence type="inferred from homology"/>
<dbReference type="HOGENOM" id="CLU_069765_3_3_10"/>
<gene>
    <name evidence="11" type="primary">nadD</name>
    <name evidence="13" type="ordered locus">Poras_0603</name>
</gene>
<accession>F4KJB1</accession>
<dbReference type="EMBL" id="CP002689">
    <property type="protein sequence ID" value="AEE12554.1"/>
    <property type="molecule type" value="Genomic_DNA"/>
</dbReference>
<keyword evidence="6 11" id="KW-0548">Nucleotidyltransferase</keyword>
<evidence type="ECO:0000256" key="11">
    <source>
        <dbReference type="HAMAP-Rule" id="MF_00244"/>
    </source>
</evidence>
<evidence type="ECO:0000259" key="12">
    <source>
        <dbReference type="Pfam" id="PF01467"/>
    </source>
</evidence>
<dbReference type="Pfam" id="PF01467">
    <property type="entry name" value="CTP_transf_like"/>
    <property type="match status" value="1"/>
</dbReference>
<dbReference type="GO" id="GO:0009435">
    <property type="term" value="P:NAD+ biosynthetic process"/>
    <property type="evidence" value="ECO:0007669"/>
    <property type="project" value="UniProtKB-UniRule"/>
</dbReference>
<dbReference type="UniPathway" id="UPA00253">
    <property type="reaction ID" value="UER00332"/>
</dbReference>
<dbReference type="InterPro" id="IPR004821">
    <property type="entry name" value="Cyt_trans-like"/>
</dbReference>
<dbReference type="AlphaFoldDB" id="F4KJB1"/>
<dbReference type="SUPFAM" id="SSF52374">
    <property type="entry name" value="Nucleotidylyl transferase"/>
    <property type="match status" value="1"/>
</dbReference>
<evidence type="ECO:0000313" key="13">
    <source>
        <dbReference type="EMBL" id="AEE12554.1"/>
    </source>
</evidence>
<feature type="domain" description="Cytidyltransferase-like" evidence="12">
    <location>
        <begin position="31"/>
        <end position="196"/>
    </location>
</feature>
<evidence type="ECO:0000256" key="8">
    <source>
        <dbReference type="ARBA" id="ARBA00022840"/>
    </source>
</evidence>
<dbReference type="eggNOG" id="COG1057">
    <property type="taxonomic scope" value="Bacteria"/>
</dbReference>
<reference evidence="14" key="1">
    <citation type="submission" date="2011-04" db="EMBL/GenBank/DDBJ databases">
        <title>The complete genome of Porphyromonas asaccharolytica DSM 20707.</title>
        <authorList>
            <person name="Lucas S."/>
            <person name="Han J."/>
            <person name="Lapidus A."/>
            <person name="Bruce D."/>
            <person name="Goodwin L."/>
            <person name="Pitluck S."/>
            <person name="Peters L."/>
            <person name="Kyrpides N."/>
            <person name="Mavromatis K."/>
            <person name="Ivanova N."/>
            <person name="Ovchinnikova G."/>
            <person name="Pagani I."/>
            <person name="Lu M."/>
            <person name="Detter J.C."/>
            <person name="Tapia R."/>
            <person name="Han C."/>
            <person name="Land M."/>
            <person name="Hauser L."/>
            <person name="Markowitz V."/>
            <person name="Cheng J.-F."/>
            <person name="Hugenholtz P."/>
            <person name="Woyke T."/>
            <person name="Wu D."/>
            <person name="Gronow S."/>
            <person name="Wellnitz S."/>
            <person name="Brambilla E."/>
            <person name="Klenk H.-P."/>
            <person name="Eisen J.A."/>
        </authorList>
    </citation>
    <scope>NUCLEOTIDE SEQUENCE [LARGE SCALE GENOMIC DNA]</scope>
    <source>
        <strain evidence="14">ATCC 25260 / DSM 20707 / VPI 4198</strain>
    </source>
</reference>
<dbReference type="PANTHER" id="PTHR39321:SF3">
    <property type="entry name" value="PHOSPHOPANTETHEINE ADENYLYLTRANSFERASE"/>
    <property type="match status" value="1"/>
</dbReference>
<protein>
    <recommendedName>
        <fullName evidence="11">Probable nicotinate-nucleotide adenylyltransferase</fullName>
        <ecNumber evidence="11">2.7.7.18</ecNumber>
    </recommendedName>
    <alternativeName>
        <fullName evidence="11">Deamido-NAD(+) diphosphorylase</fullName>
    </alternativeName>
    <alternativeName>
        <fullName evidence="11">Deamido-NAD(+) pyrophosphorylase</fullName>
    </alternativeName>
    <alternativeName>
        <fullName evidence="11">Nicotinate mononucleotide adenylyltransferase</fullName>
        <shortName evidence="11">NaMN adenylyltransferase</shortName>
    </alternativeName>
</protein>
<dbReference type="RefSeq" id="WP_013760130.1">
    <property type="nucleotide sequence ID" value="NC_015501.1"/>
</dbReference>
<comment type="similarity">
    <text evidence="3 11">Belongs to the NadD family.</text>
</comment>
<comment type="function">
    <text evidence="1 11">Catalyzes the reversible adenylation of nicotinate mononucleotide (NaMN) to nicotinic acid adenine dinucleotide (NaAD).</text>
</comment>
<dbReference type="NCBIfam" id="TIGR00125">
    <property type="entry name" value="cyt_tran_rel"/>
    <property type="match status" value="1"/>
</dbReference>
<dbReference type="HAMAP" id="MF_00244">
    <property type="entry name" value="NaMN_adenylyltr"/>
    <property type="match status" value="1"/>
</dbReference>
<dbReference type="InterPro" id="IPR014729">
    <property type="entry name" value="Rossmann-like_a/b/a_fold"/>
</dbReference>
<evidence type="ECO:0000256" key="3">
    <source>
        <dbReference type="ARBA" id="ARBA00009014"/>
    </source>
</evidence>
<evidence type="ECO:0000256" key="2">
    <source>
        <dbReference type="ARBA" id="ARBA00005019"/>
    </source>
</evidence>
<dbReference type="GO" id="GO:0004515">
    <property type="term" value="F:nicotinate-nucleotide adenylyltransferase activity"/>
    <property type="evidence" value="ECO:0007669"/>
    <property type="project" value="UniProtKB-UniRule"/>
</dbReference>
<evidence type="ECO:0000256" key="6">
    <source>
        <dbReference type="ARBA" id="ARBA00022695"/>
    </source>
</evidence>
<dbReference type="EC" id="2.7.7.18" evidence="11"/>
<evidence type="ECO:0000256" key="5">
    <source>
        <dbReference type="ARBA" id="ARBA00022679"/>
    </source>
</evidence>
<organism evidence="13 14">
    <name type="scientific">Porphyromonas asaccharolytica (strain ATCC 25260 / DSM 20707 / BCRC 10618 / CCUG 7834 / JCM 6326 / LMG 13178 / VPI 4198 / B440)</name>
    <name type="common">Bacteroides asaccharolyticus</name>
    <dbReference type="NCBI Taxonomy" id="879243"/>
    <lineage>
        <taxon>Bacteria</taxon>
        <taxon>Pseudomonadati</taxon>
        <taxon>Bacteroidota</taxon>
        <taxon>Bacteroidia</taxon>
        <taxon>Bacteroidales</taxon>
        <taxon>Porphyromonadaceae</taxon>
        <taxon>Porphyromonas</taxon>
    </lineage>
</organism>
<dbReference type="KEGG" id="pah:Poras_0603"/>
<dbReference type="PANTHER" id="PTHR39321">
    <property type="entry name" value="NICOTINATE-NUCLEOTIDE ADENYLYLTRANSFERASE-RELATED"/>
    <property type="match status" value="1"/>
</dbReference>
<evidence type="ECO:0000256" key="10">
    <source>
        <dbReference type="ARBA" id="ARBA00048721"/>
    </source>
</evidence>
<sequence length="226" mass="25669">MTPDGKDSRDKTLDLTHLRPAASDVSGTVGLFGGSFDPLHIGHLALCDYILAYPELSGLTQIWFMPTPQNPLKEYGPTLPYTLRCRMIEQAIQSDHRYELCTIESMLPEPHYTLETLTALEEHYPHCSFSLIIGADSLASLSQWYRHGELMDRVPLVVYPRSGYDLSQLVKQYPTAQIRLLSKAPQIEISSTAIRQALHEGRDLRHWLPQPALYDTLSKMTTPYER</sequence>
<dbReference type="STRING" id="879243.Poras_0603"/>
<dbReference type="InterPro" id="IPR005248">
    <property type="entry name" value="NadD/NMNAT"/>
</dbReference>
<dbReference type="Proteomes" id="UP000006545">
    <property type="component" value="Chromosome"/>
</dbReference>
<name>F4KJB1_PORAD</name>
<keyword evidence="4 11" id="KW-0662">Pyridine nucleotide biosynthesis</keyword>
<dbReference type="CDD" id="cd02165">
    <property type="entry name" value="NMNAT"/>
    <property type="match status" value="1"/>
</dbReference>
<keyword evidence="8 11" id="KW-0067">ATP-binding</keyword>
<dbReference type="NCBIfam" id="TIGR00482">
    <property type="entry name" value="nicotinate (nicotinamide) nucleotide adenylyltransferase"/>
    <property type="match status" value="1"/>
</dbReference>
<keyword evidence="9 11" id="KW-0520">NAD</keyword>
<dbReference type="OrthoDB" id="5295945at2"/>
<evidence type="ECO:0000256" key="9">
    <source>
        <dbReference type="ARBA" id="ARBA00023027"/>
    </source>
</evidence>
<comment type="catalytic activity">
    <reaction evidence="10 11">
        <text>nicotinate beta-D-ribonucleotide + ATP + H(+) = deamido-NAD(+) + diphosphate</text>
        <dbReference type="Rhea" id="RHEA:22860"/>
        <dbReference type="ChEBI" id="CHEBI:15378"/>
        <dbReference type="ChEBI" id="CHEBI:30616"/>
        <dbReference type="ChEBI" id="CHEBI:33019"/>
        <dbReference type="ChEBI" id="CHEBI:57502"/>
        <dbReference type="ChEBI" id="CHEBI:58437"/>
        <dbReference type="EC" id="2.7.7.18"/>
    </reaction>
</comment>
<dbReference type="GO" id="GO:0005524">
    <property type="term" value="F:ATP binding"/>
    <property type="evidence" value="ECO:0007669"/>
    <property type="project" value="UniProtKB-KW"/>
</dbReference>
<evidence type="ECO:0000256" key="7">
    <source>
        <dbReference type="ARBA" id="ARBA00022741"/>
    </source>
</evidence>
<evidence type="ECO:0000256" key="1">
    <source>
        <dbReference type="ARBA" id="ARBA00002324"/>
    </source>
</evidence>
<dbReference type="Gene3D" id="3.40.50.620">
    <property type="entry name" value="HUPs"/>
    <property type="match status" value="1"/>
</dbReference>
<keyword evidence="7 11" id="KW-0547">Nucleotide-binding</keyword>